<proteinExistence type="predicted"/>
<protein>
    <submittedName>
        <fullName evidence="1">Uncharacterized protein</fullName>
    </submittedName>
</protein>
<evidence type="ECO:0000313" key="1">
    <source>
        <dbReference type="EMBL" id="SVD95485.1"/>
    </source>
</evidence>
<dbReference type="EMBL" id="UINC01184323">
    <property type="protein sequence ID" value="SVD95485.1"/>
    <property type="molecule type" value="Genomic_DNA"/>
</dbReference>
<organism evidence="1">
    <name type="scientific">marine metagenome</name>
    <dbReference type="NCBI Taxonomy" id="408172"/>
    <lineage>
        <taxon>unclassified sequences</taxon>
        <taxon>metagenomes</taxon>
        <taxon>ecological metagenomes</taxon>
    </lineage>
</organism>
<accession>A0A382ZKB1</accession>
<feature type="non-terminal residue" evidence="1">
    <location>
        <position position="32"/>
    </location>
</feature>
<reference evidence="1" key="1">
    <citation type="submission" date="2018-05" db="EMBL/GenBank/DDBJ databases">
        <authorList>
            <person name="Lanie J.A."/>
            <person name="Ng W.-L."/>
            <person name="Kazmierczak K.M."/>
            <person name="Andrzejewski T.M."/>
            <person name="Davidsen T.M."/>
            <person name="Wayne K.J."/>
            <person name="Tettelin H."/>
            <person name="Glass J.I."/>
            <person name="Rusch D."/>
            <person name="Podicherti R."/>
            <person name="Tsui H.-C.T."/>
            <person name="Winkler M.E."/>
        </authorList>
    </citation>
    <scope>NUCLEOTIDE SEQUENCE</scope>
</reference>
<name>A0A382ZKB1_9ZZZZ</name>
<sequence length="32" mass="3722">MHQLALTLIDADDPKDIFSTMYDNLKKNFHAD</sequence>
<gene>
    <name evidence="1" type="ORF">METZ01_LOCUS448339</name>
</gene>
<dbReference type="AlphaFoldDB" id="A0A382ZKB1"/>